<comment type="caution">
    <text evidence="1">The sequence shown here is derived from an EMBL/GenBank/DDBJ whole genome shotgun (WGS) entry which is preliminary data.</text>
</comment>
<name>A0ABW1NE37_9ACTN</name>
<protein>
    <submittedName>
        <fullName evidence="1">Uncharacterized protein</fullName>
    </submittedName>
</protein>
<evidence type="ECO:0000313" key="1">
    <source>
        <dbReference type="EMBL" id="MFC6081291.1"/>
    </source>
</evidence>
<dbReference type="EMBL" id="JBHSRF010000008">
    <property type="protein sequence ID" value="MFC6081291.1"/>
    <property type="molecule type" value="Genomic_DNA"/>
</dbReference>
<proteinExistence type="predicted"/>
<evidence type="ECO:0000313" key="2">
    <source>
        <dbReference type="Proteomes" id="UP001596137"/>
    </source>
</evidence>
<accession>A0ABW1NE37</accession>
<dbReference type="RefSeq" id="WP_380748965.1">
    <property type="nucleotide sequence ID" value="NZ_JBHSRF010000008.1"/>
</dbReference>
<keyword evidence="2" id="KW-1185">Reference proteome</keyword>
<sequence length="190" mass="20078">MNKPKVDVYKVLAKYGDALSAESIAASEYPDDVKRTLSWAADSGDVSTQLWAIVLRAAVPAGFLNSVAADDSPLAARMAETLGIEPADLLASEEEARLLRAGEDPLPVLIYRSRLRDDESGLLPAMRAAFAADDGFLGEGGLTTELVPGIGATQWRCYFACSLCAVLIVDPVPADEIPACAACLKFCTLG</sequence>
<reference evidence="2" key="1">
    <citation type="journal article" date="2019" name="Int. J. Syst. Evol. Microbiol.">
        <title>The Global Catalogue of Microorganisms (GCM) 10K type strain sequencing project: providing services to taxonomists for standard genome sequencing and annotation.</title>
        <authorList>
            <consortium name="The Broad Institute Genomics Platform"/>
            <consortium name="The Broad Institute Genome Sequencing Center for Infectious Disease"/>
            <person name="Wu L."/>
            <person name="Ma J."/>
        </authorList>
    </citation>
    <scope>NUCLEOTIDE SEQUENCE [LARGE SCALE GENOMIC DNA]</scope>
    <source>
        <strain evidence="2">JCM 30346</strain>
    </source>
</reference>
<gene>
    <name evidence="1" type="ORF">ACFP1K_08985</name>
</gene>
<dbReference type="Proteomes" id="UP001596137">
    <property type="component" value="Unassembled WGS sequence"/>
</dbReference>
<organism evidence="1 2">
    <name type="scientific">Sphaerisporangium aureirubrum</name>
    <dbReference type="NCBI Taxonomy" id="1544736"/>
    <lineage>
        <taxon>Bacteria</taxon>
        <taxon>Bacillati</taxon>
        <taxon>Actinomycetota</taxon>
        <taxon>Actinomycetes</taxon>
        <taxon>Streptosporangiales</taxon>
        <taxon>Streptosporangiaceae</taxon>
        <taxon>Sphaerisporangium</taxon>
    </lineage>
</organism>